<dbReference type="Proteomes" id="UP000242414">
    <property type="component" value="Unassembled WGS sequence"/>
</dbReference>
<organism evidence="4">
    <name type="scientific">Rhizopus microsporus var. microsporus</name>
    <dbReference type="NCBI Taxonomy" id="86635"/>
    <lineage>
        <taxon>Eukaryota</taxon>
        <taxon>Fungi</taxon>
        <taxon>Fungi incertae sedis</taxon>
        <taxon>Mucoromycota</taxon>
        <taxon>Mucoromycotina</taxon>
        <taxon>Mucoromycetes</taxon>
        <taxon>Mucorales</taxon>
        <taxon>Mucorineae</taxon>
        <taxon>Rhizopodaceae</taxon>
        <taxon>Rhizopus</taxon>
    </lineage>
</organism>
<dbReference type="OrthoDB" id="2149224at2759"/>
<dbReference type="GO" id="GO:0000226">
    <property type="term" value="P:microtubule cytoskeleton organization"/>
    <property type="evidence" value="ECO:0007669"/>
    <property type="project" value="TreeGrafter"/>
</dbReference>
<dbReference type="GO" id="GO:0032065">
    <property type="term" value="P:maintenance of protein location in cell cortex"/>
    <property type="evidence" value="ECO:0007669"/>
    <property type="project" value="InterPro"/>
</dbReference>
<dbReference type="InterPro" id="IPR024774">
    <property type="entry name" value="PH_dom-Mcp5-type"/>
</dbReference>
<dbReference type="SUPFAM" id="SSF50729">
    <property type="entry name" value="PH domain-like"/>
    <property type="match status" value="1"/>
</dbReference>
<evidence type="ECO:0000259" key="3">
    <source>
        <dbReference type="Pfam" id="PF12814"/>
    </source>
</evidence>
<dbReference type="Pfam" id="PF12814">
    <property type="entry name" value="Mcp5_PH"/>
    <property type="match status" value="1"/>
</dbReference>
<name>A0A1X0R3D0_RHIZD</name>
<dbReference type="GO" id="GO:0005739">
    <property type="term" value="C:mitochondrion"/>
    <property type="evidence" value="ECO:0007669"/>
    <property type="project" value="TreeGrafter"/>
</dbReference>
<accession>A0A1X0R3D0</accession>
<dbReference type="InterPro" id="IPR053005">
    <property type="entry name" value="Nuclear_Pos-Cytoskel_Interact"/>
</dbReference>
<dbReference type="PANTHER" id="PTHR28190">
    <property type="entry name" value="NUCLEAR MIGRATION PROTEIN NUM1"/>
    <property type="match status" value="1"/>
</dbReference>
<feature type="coiled-coil region" evidence="1">
    <location>
        <begin position="1034"/>
        <end position="1090"/>
    </location>
</feature>
<feature type="compositionally biased region" description="Basic and acidic residues" evidence="2">
    <location>
        <begin position="777"/>
        <end position="786"/>
    </location>
</feature>
<protein>
    <recommendedName>
        <fullName evidence="3">Pleckstrin homology domain-containing protein</fullName>
    </recommendedName>
</protein>
<feature type="compositionally biased region" description="Polar residues" evidence="2">
    <location>
        <begin position="406"/>
        <end position="417"/>
    </location>
</feature>
<evidence type="ECO:0000256" key="1">
    <source>
        <dbReference type="SAM" id="Coils"/>
    </source>
</evidence>
<dbReference type="VEuPathDB" id="FungiDB:BCV72DRAFT_274664"/>
<feature type="region of interest" description="Disordered" evidence="2">
    <location>
        <begin position="406"/>
        <end position="476"/>
    </location>
</feature>
<sequence length="1604" mass="179562">MASQQNVSKSNRPISFVGMNVNQVKSELAAQLSNQEQLLAKLGTSQISRNAFLKQSDMIRKELQDLNKYNQQDELPTEIREKLETLANEFQHIKATKSSDTVSPLLPPAPTHSSSSKQRAKYANGNKRNPDIEFATEIGQGLLIEVRKLQNIIQEKEEIIKQLEAARTENERHHETAQRHLKQREEIEERLKEENWNLEVANQELRTHLSESNQTIAKHNAEYARLVKQVKSQSEQIDIMKAQEEKNASLIEAMKARHEQETHQLRKHAANAQRENAQIQKQIEALNTELKICKAKLAIKMATASARSEEPSESSETAADKNDQDSDHSVKDVHPTPSTSTTTNRSQQLETETLKQSLAHAHRIISNLRSTAHKEKLEKFELKKMLSDSQETIEQLRKDLANMSNNAISMNGSRSNTKPAKKKHTKKRRGGVARQARGVSINDSSDSDQQSIKSSDSELDDSMDEQQDPQFNNGLGLGFGTPISALPMKPLSSELEFKVQVIDVGINTDPIDIVAHEKPNDSLSSVSLSTHSVAPVTSNEKAVDVTTVPQLSETSFITDARQITLERTTNNQPSLGTNDIPKAAEKPQVIVQEQIKHVVLRELQTASARAAIILPQEQMTLLIKERVFVPTESSFSQLPTLDSHQQTSIDIGPTVDTQPRTDLISLEEAKKMVKEALEKSQVEVQQTMISKADVDKLITEALEKSAAATKQDMIPKTTVDQLIAEAIEKAVLSEREEMQSRMVEREEVEEMLKMMVPRSTVDQLIAKATEEAIQLEQQKRADEVSDHPVQPSQQQDEEIVAKHQVDILVSEAVEKAILAERQRVAAEKENEPSREDTKPRIVFSEGHESVIDIAPTSYHGAAEEQLTESKSIHISEQPAVEEKSIPAIAEEREDELKEDMIAQSQVDKLIAEATEKALLFENQKISSTMILKEEAEKMAVEASTKAFEEAKREMQKKIDQDMMSKSKVDTLIEQAKQSVRAELDIILKEAQIAATKDMITKSEAETMALEAVEKERSNMISKEEAQDLVTQAVARETERLLNEHQQALEKAMAEAEAVRSAEKESLLKTIESYKKECDDLNQRMKHMLTKDSTDVLIKRAVADALKTAEKKQKETLANMISRVDADILTQQAVSRALEQERKEVAEREAAEAVEMISKAEAEALAKVAAADAIVKERQAQAAREKELITKEEADTLAQQAVREAVEKEKLEHAEILAKERKAMKEKEENLITKEQAETMVAEAVHNALEKERKARAEHNTKSSTPAPSKHPHLPHSPLAIERSISTSRLAPPSSQVSPSPSVSTPPATSRHKLRLSSSVSSLRRKASADHGSSKKEPHSRQSTESHRNFGTLRIFESTTYGSRKLSSRSNLRNFANQESATSISTISSEDAQQYLPLSARSDDNLAAFANHEGTTDLEVITAITKTMIGEWLLKHTRRYVGGGISENKHRRFFWVHPYTKTLYWSSIEPGVDGSESKAKSAFIESVVQVPSNNNQEASPMSLLIRTPKRDLKLTAPTLERHEIWFKSLSYLLGRSTHAHPSTEESPTEESQYNNTMQSIKSMIPIHDVTQYDSDDSEDIVNIRQCCDGKHDVSTLSKKHSHTHL</sequence>
<feature type="compositionally biased region" description="Basic and acidic residues" evidence="2">
    <location>
        <begin position="1251"/>
        <end position="1260"/>
    </location>
</feature>
<feature type="compositionally biased region" description="Basic and acidic residues" evidence="2">
    <location>
        <begin position="1326"/>
        <end position="1347"/>
    </location>
</feature>
<feature type="coiled-coil region" evidence="1">
    <location>
        <begin position="379"/>
        <end position="406"/>
    </location>
</feature>
<dbReference type="GO" id="GO:0015631">
    <property type="term" value="F:tubulin binding"/>
    <property type="evidence" value="ECO:0007669"/>
    <property type="project" value="TreeGrafter"/>
</dbReference>
<feature type="compositionally biased region" description="Low complexity" evidence="2">
    <location>
        <begin position="1290"/>
        <end position="1308"/>
    </location>
</feature>
<feature type="coiled-coil region" evidence="1">
    <location>
        <begin position="1135"/>
        <end position="1162"/>
    </location>
</feature>
<reference evidence="4" key="1">
    <citation type="journal article" date="2016" name="Proc. Natl. Acad. Sci. U.S.A.">
        <title>Lipid metabolic changes in an early divergent fungus govern the establishment of a mutualistic symbiosis with endobacteria.</title>
        <authorList>
            <person name="Lastovetsky O.A."/>
            <person name="Gaspar M.L."/>
            <person name="Mondo S.J."/>
            <person name="LaButti K.M."/>
            <person name="Sandor L."/>
            <person name="Grigoriev I.V."/>
            <person name="Henry S.A."/>
            <person name="Pawlowska T.E."/>
        </authorList>
    </citation>
    <scope>NUCLEOTIDE SEQUENCE [LARGE SCALE GENOMIC DNA]</scope>
    <source>
        <strain evidence="4">ATCC 52814</strain>
    </source>
</reference>
<feature type="coiled-coil region" evidence="1">
    <location>
        <begin position="146"/>
        <end position="296"/>
    </location>
</feature>
<feature type="region of interest" description="Disordered" evidence="2">
    <location>
        <begin position="776"/>
        <end position="796"/>
    </location>
</feature>
<dbReference type="GO" id="GO:0005938">
    <property type="term" value="C:cell cortex"/>
    <property type="evidence" value="ECO:0007669"/>
    <property type="project" value="InterPro"/>
</dbReference>
<evidence type="ECO:0000313" key="4">
    <source>
        <dbReference type="EMBL" id="ORE06519.1"/>
    </source>
</evidence>
<feature type="region of interest" description="Disordered" evidence="2">
    <location>
        <begin position="1251"/>
        <end position="1276"/>
    </location>
</feature>
<dbReference type="PANTHER" id="PTHR28190:SF1">
    <property type="entry name" value="NUCLEAR MIGRATION PROTEIN NUM1"/>
    <property type="match status" value="1"/>
</dbReference>
<dbReference type="GO" id="GO:0005543">
    <property type="term" value="F:phospholipid binding"/>
    <property type="evidence" value="ECO:0007669"/>
    <property type="project" value="InterPro"/>
</dbReference>
<keyword evidence="1" id="KW-0175">Coiled coil</keyword>
<feature type="compositionally biased region" description="Low complexity" evidence="2">
    <location>
        <begin position="432"/>
        <end position="454"/>
    </location>
</feature>
<feature type="compositionally biased region" description="Basic and acidic residues" evidence="2">
    <location>
        <begin position="318"/>
        <end position="334"/>
    </location>
</feature>
<feature type="domain" description="Pleckstrin homology" evidence="3">
    <location>
        <begin position="1419"/>
        <end position="1532"/>
    </location>
</feature>
<feature type="compositionally biased region" description="Basic residues" evidence="2">
    <location>
        <begin position="419"/>
        <end position="431"/>
    </location>
</feature>
<feature type="region of interest" description="Disordered" evidence="2">
    <location>
        <begin position="96"/>
        <end position="128"/>
    </location>
</feature>
<feature type="compositionally biased region" description="Acidic residues" evidence="2">
    <location>
        <begin position="457"/>
        <end position="467"/>
    </location>
</feature>
<feature type="region of interest" description="Disordered" evidence="2">
    <location>
        <begin position="1288"/>
        <end position="1350"/>
    </location>
</feature>
<evidence type="ECO:0000256" key="2">
    <source>
        <dbReference type="SAM" id="MobiDB-lite"/>
    </source>
</evidence>
<gene>
    <name evidence="4" type="ORF">BCV72DRAFT_274664</name>
</gene>
<dbReference type="EMBL" id="KV921921">
    <property type="protein sequence ID" value="ORE06519.1"/>
    <property type="molecule type" value="Genomic_DNA"/>
</dbReference>
<proteinExistence type="predicted"/>
<feature type="region of interest" description="Disordered" evidence="2">
    <location>
        <begin position="304"/>
        <end position="350"/>
    </location>
</feature>